<dbReference type="AlphaFoldDB" id="A0AA89BNQ1"/>
<proteinExistence type="predicted"/>
<reference evidence="1" key="1">
    <citation type="submission" date="2019-08" db="EMBL/GenBank/DDBJ databases">
        <title>The improved chromosome-level genome for the pearl oyster Pinctada fucata martensii using PacBio sequencing and Hi-C.</title>
        <authorList>
            <person name="Zheng Z."/>
        </authorList>
    </citation>
    <scope>NUCLEOTIDE SEQUENCE</scope>
    <source>
        <strain evidence="1">ZZ-2019</strain>
        <tissue evidence="1">Adductor muscle</tissue>
    </source>
</reference>
<dbReference type="EMBL" id="VSWD01000011">
    <property type="protein sequence ID" value="KAK3088198.1"/>
    <property type="molecule type" value="Genomic_DNA"/>
</dbReference>
<gene>
    <name evidence="1" type="ORF">FSP39_016070</name>
</gene>
<organism evidence="1 2">
    <name type="scientific">Pinctada imbricata</name>
    <name type="common">Atlantic pearl-oyster</name>
    <name type="synonym">Pinctada martensii</name>
    <dbReference type="NCBI Taxonomy" id="66713"/>
    <lineage>
        <taxon>Eukaryota</taxon>
        <taxon>Metazoa</taxon>
        <taxon>Spiralia</taxon>
        <taxon>Lophotrochozoa</taxon>
        <taxon>Mollusca</taxon>
        <taxon>Bivalvia</taxon>
        <taxon>Autobranchia</taxon>
        <taxon>Pteriomorphia</taxon>
        <taxon>Pterioida</taxon>
        <taxon>Pterioidea</taxon>
        <taxon>Pteriidae</taxon>
        <taxon>Pinctada</taxon>
    </lineage>
</organism>
<accession>A0AA89BNQ1</accession>
<sequence>MLFKSKLQYMAYEEITRLTRIEELFLVPECRIQEFLEEEELGLLRKLSSMLEISRSILSPERTLKSSVIQKEYGDTSNSLRTTKLQQYVPKTYHETILPTGASNSPNYLFDKAWRYETRLRKRRRVHLEHAFEKRSEQIIREKVKRASGLQTAHTLEELEYLKPRLDYVVCTKIKAKEERRNQYPSISRYTLIIILLKDGQYSRENDLLGAGEMVRSVINSLHPGLCTIAIPAIADVNVKRDCILVMLNDESQRPGRIDITQYTEESFPFTGKIESFNFCISTDEPRAENIEGMCENIDDLQKIIERYSQELIFNHSNIEVIRIGHKSINDTSVRTIEINCQHKGYIPFGEEKFPSALGGYPVSVKEAYLSDASNLLCLSCKGEKISNEHDSCSKYGSLGPFVSNGTDSFLTCAHVVCDLDELLHHISMDQGSILQTIPNRSKTIFHHVSERKKFARTRAVWYGDVDWNGRACGVDMAVAEVLHELSPTNKTEARKTGLKDWPCYSLSEPICNSCKATDLVYKCGGTTGLTVGKLQVQDGSDKVYLATCTSRFSPQKNGSHMGAYAFKNQYEIASAQKGLFADVGDSGSTLFVYNEEEKAIRPVGMITKTKTGSRGSGCRTTDCVAYATPIEALEIALKEIDPNYSFLTLDCNDLLQLTTPVKCMSSEI</sequence>
<keyword evidence="2" id="KW-1185">Reference proteome</keyword>
<comment type="caution">
    <text evidence="1">The sequence shown here is derived from an EMBL/GenBank/DDBJ whole genome shotgun (WGS) entry which is preliminary data.</text>
</comment>
<protein>
    <submittedName>
        <fullName evidence="1">Uncharacterized protein</fullName>
    </submittedName>
</protein>
<evidence type="ECO:0000313" key="2">
    <source>
        <dbReference type="Proteomes" id="UP001186944"/>
    </source>
</evidence>
<name>A0AA89BNQ1_PINIB</name>
<dbReference type="Proteomes" id="UP001186944">
    <property type="component" value="Unassembled WGS sequence"/>
</dbReference>
<evidence type="ECO:0000313" key="1">
    <source>
        <dbReference type="EMBL" id="KAK3088198.1"/>
    </source>
</evidence>